<feature type="region of interest" description="Disordered" evidence="2">
    <location>
        <begin position="1"/>
        <end position="122"/>
    </location>
</feature>
<organism evidence="3 4">
    <name type="scientific">Cymbomonas tetramitiformis</name>
    <dbReference type="NCBI Taxonomy" id="36881"/>
    <lineage>
        <taxon>Eukaryota</taxon>
        <taxon>Viridiplantae</taxon>
        <taxon>Chlorophyta</taxon>
        <taxon>Pyramimonadophyceae</taxon>
        <taxon>Pyramimonadales</taxon>
        <taxon>Pyramimonadaceae</taxon>
        <taxon>Cymbomonas</taxon>
    </lineage>
</organism>
<evidence type="ECO:0000313" key="4">
    <source>
        <dbReference type="Proteomes" id="UP001190700"/>
    </source>
</evidence>
<feature type="compositionally biased region" description="Gly residues" evidence="2">
    <location>
        <begin position="414"/>
        <end position="423"/>
    </location>
</feature>
<evidence type="ECO:0000313" key="3">
    <source>
        <dbReference type="EMBL" id="KAK3262144.1"/>
    </source>
</evidence>
<keyword evidence="1" id="KW-0175">Coiled coil</keyword>
<dbReference type="EMBL" id="LGRX02016429">
    <property type="protein sequence ID" value="KAK3262144.1"/>
    <property type="molecule type" value="Genomic_DNA"/>
</dbReference>
<sequence>MFGSRTAPSNPVRRGTSPAPGASRARGVSPASSRPKSSTEAGGHNKQASKPGGSLRPSSASSSGCNEKEPYSGTSSGNTKAKTNMPEANDAKQSRKGDCLGDPTSSKTRASEVTETEVFEREVELSKEAVEAAKTVLSTLSDEEKASGIFSLREALEIEKAARRIPAEAVIRSEKRAEEAESQIAVIRSECEERIREAHASVERHKEETRRAHVKAAEEVESMQHKLEQTEAFSSQQVEDTHRIAQLEIAEMRELCASEGSAVRDNARQEAEQAQKDELEEARAEAADAEAEAHDLRVELENVSSQLSAMRASIVGMEDERCRARLRAAEVEAAAAREQGRIQQLEEAVATFRESAAAKAKMDKELALKDEELGALNSLVGELEGMLAEQKEEHEAALERLSKAESGSTFQRGEQGGAAGSTVGGEASDNGVLKEMLLATEMAAAQ</sequence>
<feature type="coiled-coil region" evidence="1">
    <location>
        <begin position="170"/>
        <end position="226"/>
    </location>
</feature>
<name>A0AAE0KVL6_9CHLO</name>
<protein>
    <submittedName>
        <fullName evidence="3">Uncharacterized protein</fullName>
    </submittedName>
</protein>
<dbReference type="Proteomes" id="UP001190700">
    <property type="component" value="Unassembled WGS sequence"/>
</dbReference>
<feature type="compositionally biased region" description="Basic and acidic residues" evidence="2">
    <location>
        <begin position="89"/>
        <end position="99"/>
    </location>
</feature>
<feature type="compositionally biased region" description="Low complexity" evidence="2">
    <location>
        <begin position="52"/>
        <end position="64"/>
    </location>
</feature>
<proteinExistence type="predicted"/>
<keyword evidence="4" id="KW-1185">Reference proteome</keyword>
<gene>
    <name evidence="3" type="ORF">CYMTET_28984</name>
</gene>
<feature type="region of interest" description="Disordered" evidence="2">
    <location>
        <begin position="390"/>
        <end position="429"/>
    </location>
</feature>
<dbReference type="AlphaFoldDB" id="A0AAE0KVL6"/>
<feature type="compositionally biased region" description="Polar residues" evidence="2">
    <location>
        <begin position="30"/>
        <end position="40"/>
    </location>
</feature>
<accession>A0AAE0KVL6</accession>
<feature type="non-terminal residue" evidence="3">
    <location>
        <position position="446"/>
    </location>
</feature>
<evidence type="ECO:0000256" key="1">
    <source>
        <dbReference type="SAM" id="Coils"/>
    </source>
</evidence>
<comment type="caution">
    <text evidence="3">The sequence shown here is derived from an EMBL/GenBank/DDBJ whole genome shotgun (WGS) entry which is preliminary data.</text>
</comment>
<feature type="compositionally biased region" description="Polar residues" evidence="2">
    <location>
        <begin position="72"/>
        <end position="82"/>
    </location>
</feature>
<evidence type="ECO:0000256" key="2">
    <source>
        <dbReference type="SAM" id="MobiDB-lite"/>
    </source>
</evidence>
<feature type="compositionally biased region" description="Basic and acidic residues" evidence="2">
    <location>
        <begin position="265"/>
        <end position="281"/>
    </location>
</feature>
<feature type="region of interest" description="Disordered" evidence="2">
    <location>
        <begin position="261"/>
        <end position="281"/>
    </location>
</feature>
<feature type="compositionally biased region" description="Basic and acidic residues" evidence="2">
    <location>
        <begin position="390"/>
        <end position="403"/>
    </location>
</feature>
<reference evidence="3 4" key="1">
    <citation type="journal article" date="2015" name="Genome Biol. Evol.">
        <title>Comparative Genomics of a Bacterivorous Green Alga Reveals Evolutionary Causalities and Consequences of Phago-Mixotrophic Mode of Nutrition.</title>
        <authorList>
            <person name="Burns J.A."/>
            <person name="Paasch A."/>
            <person name="Narechania A."/>
            <person name="Kim E."/>
        </authorList>
    </citation>
    <scope>NUCLEOTIDE SEQUENCE [LARGE SCALE GENOMIC DNA]</scope>
    <source>
        <strain evidence="3 4">PLY_AMNH</strain>
    </source>
</reference>